<dbReference type="RefSeq" id="WP_163978329.1">
    <property type="nucleotide sequence ID" value="NZ_JABFOR010000040.1"/>
</dbReference>
<dbReference type="InterPro" id="IPR013767">
    <property type="entry name" value="PAS_fold"/>
</dbReference>
<dbReference type="InterPro" id="IPR004358">
    <property type="entry name" value="Sig_transdc_His_kin-like_C"/>
</dbReference>
<dbReference type="PANTHER" id="PTHR45453">
    <property type="entry name" value="PHOSPHATE REGULON SENSOR PROTEIN PHOR"/>
    <property type="match status" value="1"/>
</dbReference>
<dbReference type="InterPro" id="IPR005467">
    <property type="entry name" value="His_kinase_dom"/>
</dbReference>
<dbReference type="CDD" id="cd06225">
    <property type="entry name" value="HAMP"/>
    <property type="match status" value="1"/>
</dbReference>
<sequence length="608" mass="68558">MSRFRTRLTFVFVLLIGISVLTAGIYMASTFKTSHIRQLEQNMSREIMLIEQTLVWKQSTQFEELTTYYSGWAQKLHDSADARVTFILADGTVVGDSDRSVTGMDNHLNREEIAAAKEHGLGSNIRYSDTLRQNMLYVATPVHTQNFDGYVRLAMSLADVESSVRELWAYLAIGLAILFFVAAIVSYRIAFNMTRPIENMTRVAMRIAQMDYRARTQSVGKDEIGQLGSAINAMADSLQVQMSEIREKESRLQAVLEHMINGIVMIDAKGHVGLLNRKAEHILGIKSTEWIGRAFEDVHAPLEMQQMAAEVLERKISSHDEITLYYPEERLLDVSVVPVYFTDNEWAGALLVMQDVSAIRRLERMRSEFVANVSHELKTPIAAVKGFAETLMNGAMNDPEIASSFLQIIHDESERLNRLIGDILELSKIESKRVPLQYSPVQVDLFLERTVEMLSKEAEKKRIEVMLSSEQDLYVEADEDRFRQIVLNLLSNAINYTPEGGQVKIVAVPIEHGEYGEAEWIRLTISDTGIGIPKKDLPRIFERFYRVDKARSRSSGGTGLGLSIVKHLVDAHHGLICVDSELGVGTTFTIELPVVQDIQMLSNRVKQG</sequence>
<dbReference type="CDD" id="cd16922">
    <property type="entry name" value="HATPase_EvgS-ArcB-TorS-like"/>
    <property type="match status" value="1"/>
</dbReference>
<dbReference type="Pfam" id="PF00672">
    <property type="entry name" value="HAMP"/>
    <property type="match status" value="1"/>
</dbReference>
<evidence type="ECO:0000259" key="15">
    <source>
        <dbReference type="PROSITE" id="PS50885"/>
    </source>
</evidence>
<dbReference type="EMBL" id="JABFOR010000040">
    <property type="protein sequence ID" value="NOJ73272.1"/>
    <property type="molecule type" value="Genomic_DNA"/>
</dbReference>
<keyword evidence="6" id="KW-0808">Transferase</keyword>
<dbReference type="Gene3D" id="1.10.8.500">
    <property type="entry name" value="HAMP domain in histidine kinase"/>
    <property type="match status" value="1"/>
</dbReference>
<dbReference type="GO" id="GO:0006355">
    <property type="term" value="P:regulation of DNA-templated transcription"/>
    <property type="evidence" value="ECO:0007669"/>
    <property type="project" value="InterPro"/>
</dbReference>
<dbReference type="Pfam" id="PF02518">
    <property type="entry name" value="HATPase_c"/>
    <property type="match status" value="1"/>
</dbReference>
<dbReference type="PANTHER" id="PTHR45453:SF1">
    <property type="entry name" value="PHOSPHATE REGULON SENSOR PROTEIN PHOR"/>
    <property type="match status" value="1"/>
</dbReference>
<dbReference type="PROSITE" id="PS50109">
    <property type="entry name" value="HIS_KIN"/>
    <property type="match status" value="1"/>
</dbReference>
<evidence type="ECO:0000259" key="13">
    <source>
        <dbReference type="PROSITE" id="PS50109"/>
    </source>
</evidence>
<evidence type="ECO:0000256" key="4">
    <source>
        <dbReference type="ARBA" id="ARBA00022475"/>
    </source>
</evidence>
<evidence type="ECO:0000256" key="11">
    <source>
        <dbReference type="ARBA" id="ARBA00023136"/>
    </source>
</evidence>
<dbReference type="InterPro" id="IPR035965">
    <property type="entry name" value="PAS-like_dom_sf"/>
</dbReference>
<evidence type="ECO:0000256" key="5">
    <source>
        <dbReference type="ARBA" id="ARBA00022553"/>
    </source>
</evidence>
<dbReference type="InterPro" id="IPR050351">
    <property type="entry name" value="BphY/WalK/GraS-like"/>
</dbReference>
<dbReference type="EC" id="2.7.13.3" evidence="3"/>
<dbReference type="GO" id="GO:0016036">
    <property type="term" value="P:cellular response to phosphate starvation"/>
    <property type="evidence" value="ECO:0007669"/>
    <property type="project" value="TreeGrafter"/>
</dbReference>
<evidence type="ECO:0000259" key="14">
    <source>
        <dbReference type="PROSITE" id="PS50112"/>
    </source>
</evidence>
<dbReference type="Pfam" id="PF00989">
    <property type="entry name" value="PAS"/>
    <property type="match status" value="1"/>
</dbReference>
<dbReference type="Pfam" id="PF16736">
    <property type="entry name" value="sCache_like"/>
    <property type="match status" value="1"/>
</dbReference>
<keyword evidence="4" id="KW-1003">Cell membrane</keyword>
<feature type="domain" description="PAS" evidence="14">
    <location>
        <begin position="248"/>
        <end position="319"/>
    </location>
</feature>
<dbReference type="NCBIfam" id="NF046044">
    <property type="entry name" value="PnpS"/>
    <property type="match status" value="1"/>
</dbReference>
<evidence type="ECO:0000256" key="6">
    <source>
        <dbReference type="ARBA" id="ARBA00022679"/>
    </source>
</evidence>
<evidence type="ECO:0000256" key="2">
    <source>
        <dbReference type="ARBA" id="ARBA00004651"/>
    </source>
</evidence>
<keyword evidence="12" id="KW-0812">Transmembrane</keyword>
<dbReference type="SUPFAM" id="SSF55785">
    <property type="entry name" value="PYP-like sensor domain (PAS domain)"/>
    <property type="match status" value="1"/>
</dbReference>
<dbReference type="GO" id="GO:0004721">
    <property type="term" value="F:phosphoprotein phosphatase activity"/>
    <property type="evidence" value="ECO:0007669"/>
    <property type="project" value="TreeGrafter"/>
</dbReference>
<keyword evidence="7" id="KW-0547">Nucleotide-binding</keyword>
<feature type="transmembrane region" description="Helical" evidence="12">
    <location>
        <begin position="167"/>
        <end position="190"/>
    </location>
</feature>
<keyword evidence="11 12" id="KW-0472">Membrane</keyword>
<dbReference type="GO" id="GO:0005886">
    <property type="term" value="C:plasma membrane"/>
    <property type="evidence" value="ECO:0007669"/>
    <property type="project" value="UniProtKB-SubCell"/>
</dbReference>
<dbReference type="Gene3D" id="3.30.450.20">
    <property type="entry name" value="PAS domain"/>
    <property type="match status" value="1"/>
</dbReference>
<keyword evidence="9" id="KW-0067">ATP-binding</keyword>
<dbReference type="CDD" id="cd00082">
    <property type="entry name" value="HisKA"/>
    <property type="match status" value="1"/>
</dbReference>
<name>A0AAP7A3P8_PAEAL</name>
<dbReference type="SMART" id="SM00388">
    <property type="entry name" value="HisKA"/>
    <property type="match status" value="1"/>
</dbReference>
<dbReference type="InterPro" id="IPR000014">
    <property type="entry name" value="PAS"/>
</dbReference>
<comment type="catalytic activity">
    <reaction evidence="1">
        <text>ATP + protein L-histidine = ADP + protein N-phospho-L-histidine.</text>
        <dbReference type="EC" id="2.7.13.3"/>
    </reaction>
</comment>
<comment type="subcellular location">
    <subcellularLocation>
        <location evidence="2">Cell membrane</location>
        <topology evidence="2">Multi-pass membrane protein</topology>
    </subcellularLocation>
</comment>
<dbReference type="SUPFAM" id="SSF55874">
    <property type="entry name" value="ATPase domain of HSP90 chaperone/DNA topoisomerase II/histidine kinase"/>
    <property type="match status" value="1"/>
</dbReference>
<keyword evidence="8" id="KW-0418">Kinase</keyword>
<gene>
    <name evidence="16" type="ORF">HMI46_22320</name>
</gene>
<protein>
    <recommendedName>
        <fullName evidence="3">histidine kinase</fullName>
        <ecNumber evidence="3">2.7.13.3</ecNumber>
    </recommendedName>
</protein>
<dbReference type="GO" id="GO:0005524">
    <property type="term" value="F:ATP binding"/>
    <property type="evidence" value="ECO:0007669"/>
    <property type="project" value="UniProtKB-KW"/>
</dbReference>
<evidence type="ECO:0000256" key="1">
    <source>
        <dbReference type="ARBA" id="ARBA00000085"/>
    </source>
</evidence>
<feature type="domain" description="Histidine kinase" evidence="13">
    <location>
        <begin position="372"/>
        <end position="596"/>
    </location>
</feature>
<dbReference type="SMART" id="SM00304">
    <property type="entry name" value="HAMP"/>
    <property type="match status" value="1"/>
</dbReference>
<dbReference type="NCBIfam" id="TIGR00229">
    <property type="entry name" value="sensory_box"/>
    <property type="match status" value="1"/>
</dbReference>
<dbReference type="Gene3D" id="3.30.565.10">
    <property type="entry name" value="Histidine kinase-like ATPase, C-terminal domain"/>
    <property type="match status" value="1"/>
</dbReference>
<reference evidence="16 17" key="1">
    <citation type="submission" date="2020-05" db="EMBL/GenBank/DDBJ databases">
        <title>Whole genome sequencing and identification of novel metabolites from Paenibacillus alvei strain JR949.</title>
        <authorList>
            <person name="Rajendhran J."/>
            <person name="Sree Pranav P."/>
            <person name="Mahalakshmi B."/>
            <person name="Karthikeyan R."/>
        </authorList>
    </citation>
    <scope>NUCLEOTIDE SEQUENCE [LARGE SCALE GENOMIC DNA]</scope>
    <source>
        <strain evidence="16 17">JR949</strain>
    </source>
</reference>
<dbReference type="FunFam" id="3.30.565.10:FF:000006">
    <property type="entry name" value="Sensor histidine kinase WalK"/>
    <property type="match status" value="1"/>
</dbReference>
<feature type="domain" description="HAMP" evidence="15">
    <location>
        <begin position="191"/>
        <end position="243"/>
    </location>
</feature>
<dbReference type="SMART" id="SM00387">
    <property type="entry name" value="HATPase_c"/>
    <property type="match status" value="1"/>
</dbReference>
<dbReference type="SUPFAM" id="SSF47384">
    <property type="entry name" value="Homodimeric domain of signal transducing histidine kinase"/>
    <property type="match status" value="1"/>
</dbReference>
<dbReference type="PRINTS" id="PR00344">
    <property type="entry name" value="BCTRLSENSOR"/>
</dbReference>
<evidence type="ECO:0000256" key="12">
    <source>
        <dbReference type="SAM" id="Phobius"/>
    </source>
</evidence>
<keyword evidence="5" id="KW-0597">Phosphoprotein</keyword>
<dbReference type="SMART" id="SM00091">
    <property type="entry name" value="PAS"/>
    <property type="match status" value="1"/>
</dbReference>
<accession>A0AAP7A3P8</accession>
<dbReference type="InterPro" id="IPR036890">
    <property type="entry name" value="HATPase_C_sf"/>
</dbReference>
<keyword evidence="10" id="KW-0902">Two-component regulatory system</keyword>
<evidence type="ECO:0000256" key="8">
    <source>
        <dbReference type="ARBA" id="ARBA00022777"/>
    </source>
</evidence>
<dbReference type="FunFam" id="1.10.287.130:FF:000008">
    <property type="entry name" value="Two-component sensor histidine kinase"/>
    <property type="match status" value="1"/>
</dbReference>
<evidence type="ECO:0000313" key="16">
    <source>
        <dbReference type="EMBL" id="NOJ73272.1"/>
    </source>
</evidence>
<dbReference type="InterPro" id="IPR003660">
    <property type="entry name" value="HAMP_dom"/>
</dbReference>
<dbReference type="CDD" id="cd00130">
    <property type="entry name" value="PAS"/>
    <property type="match status" value="1"/>
</dbReference>
<keyword evidence="12" id="KW-1133">Transmembrane helix</keyword>
<dbReference type="GO" id="GO:0000155">
    <property type="term" value="F:phosphorelay sensor kinase activity"/>
    <property type="evidence" value="ECO:0007669"/>
    <property type="project" value="InterPro"/>
</dbReference>
<dbReference type="InterPro" id="IPR003661">
    <property type="entry name" value="HisK_dim/P_dom"/>
</dbReference>
<dbReference type="PROSITE" id="PS50885">
    <property type="entry name" value="HAMP"/>
    <property type="match status" value="1"/>
</dbReference>
<evidence type="ECO:0000256" key="3">
    <source>
        <dbReference type="ARBA" id="ARBA00012438"/>
    </source>
</evidence>
<dbReference type="Pfam" id="PF00512">
    <property type="entry name" value="HisKA"/>
    <property type="match status" value="1"/>
</dbReference>
<dbReference type="InterPro" id="IPR036097">
    <property type="entry name" value="HisK_dim/P_sf"/>
</dbReference>
<evidence type="ECO:0000313" key="17">
    <source>
        <dbReference type="Proteomes" id="UP000552038"/>
    </source>
</evidence>
<dbReference type="InterPro" id="IPR031967">
    <property type="entry name" value="PhoR_single_Cache-like_dom"/>
</dbReference>
<comment type="caution">
    <text evidence="16">The sequence shown here is derived from an EMBL/GenBank/DDBJ whole genome shotgun (WGS) entry which is preliminary data.</text>
</comment>
<organism evidence="16 17">
    <name type="scientific">Paenibacillus alvei</name>
    <name type="common">Bacillus alvei</name>
    <dbReference type="NCBI Taxonomy" id="44250"/>
    <lineage>
        <taxon>Bacteria</taxon>
        <taxon>Bacillati</taxon>
        <taxon>Bacillota</taxon>
        <taxon>Bacilli</taxon>
        <taxon>Bacillales</taxon>
        <taxon>Paenibacillaceae</taxon>
        <taxon>Paenibacillus</taxon>
    </lineage>
</organism>
<evidence type="ECO:0000256" key="9">
    <source>
        <dbReference type="ARBA" id="ARBA00022840"/>
    </source>
</evidence>
<dbReference type="PROSITE" id="PS50112">
    <property type="entry name" value="PAS"/>
    <property type="match status" value="1"/>
</dbReference>
<proteinExistence type="predicted"/>
<dbReference type="InterPro" id="IPR003594">
    <property type="entry name" value="HATPase_dom"/>
</dbReference>
<dbReference type="Proteomes" id="UP000552038">
    <property type="component" value="Unassembled WGS sequence"/>
</dbReference>
<evidence type="ECO:0000256" key="7">
    <source>
        <dbReference type="ARBA" id="ARBA00022741"/>
    </source>
</evidence>
<dbReference type="AlphaFoldDB" id="A0AAP7A3P8"/>
<evidence type="ECO:0000256" key="10">
    <source>
        <dbReference type="ARBA" id="ARBA00023012"/>
    </source>
</evidence>
<dbReference type="Gene3D" id="1.10.287.130">
    <property type="match status" value="1"/>
</dbReference>
<dbReference type="SUPFAM" id="SSF158472">
    <property type="entry name" value="HAMP domain-like"/>
    <property type="match status" value="1"/>
</dbReference>